<dbReference type="PANTHER" id="PTHR45856">
    <property type="entry name" value="ALPHA/BETA-HYDROLASES SUPERFAMILY PROTEIN"/>
    <property type="match status" value="1"/>
</dbReference>
<feature type="domain" description="Fungal lipase-type" evidence="1">
    <location>
        <begin position="94"/>
        <end position="224"/>
    </location>
</feature>
<dbReference type="InterPro" id="IPR002921">
    <property type="entry name" value="Fungal_lipase-type"/>
</dbReference>
<dbReference type="Gene3D" id="3.40.50.1820">
    <property type="entry name" value="alpha/beta hydrolase"/>
    <property type="match status" value="1"/>
</dbReference>
<sequence length="281" mass="30634">MFLTASAFPTQHDSLFSKRQSSGTREAAADEIAELKFYTSLSADTYCSSVIPGKKWSCPTCDQAKNLEIVDTFTTSVYDTNVLVARGDADQTIYVAFRGSASLQNWIADFTGTPVSYSGVTGAMVHLGFQQSYQEVQKQLIALINKELEVNPSYTVAITGHSLGGATALLCALDLYKQDVKNLKLVTQGQPRTGNKKFAEYVVQTGIPYKRAVHASDPVPHTPDTLLGFYHAGDEFWEKRNNQVVVCPNGLESNSCSDSQGTGFVFTDHTSYFGMSTGICL</sequence>
<dbReference type="Pfam" id="PF01764">
    <property type="entry name" value="Lipase_3"/>
    <property type="match status" value="1"/>
</dbReference>
<dbReference type="InterPro" id="IPR051218">
    <property type="entry name" value="Sec_MonoDiacylglyc_Lipase"/>
</dbReference>
<dbReference type="PANTHER" id="PTHR45856:SF24">
    <property type="entry name" value="FUNGAL LIPASE-LIKE DOMAIN-CONTAINING PROTEIN"/>
    <property type="match status" value="1"/>
</dbReference>
<dbReference type="InterPro" id="IPR029058">
    <property type="entry name" value="AB_hydrolase_fold"/>
</dbReference>
<evidence type="ECO:0000313" key="2">
    <source>
        <dbReference type="EMBL" id="KAI9253438.1"/>
    </source>
</evidence>
<dbReference type="EMBL" id="JAIXMP010000026">
    <property type="protein sequence ID" value="KAI9253438.1"/>
    <property type="molecule type" value="Genomic_DNA"/>
</dbReference>
<dbReference type="GO" id="GO:0006629">
    <property type="term" value="P:lipid metabolic process"/>
    <property type="evidence" value="ECO:0007669"/>
    <property type="project" value="InterPro"/>
</dbReference>
<evidence type="ECO:0000313" key="3">
    <source>
        <dbReference type="Proteomes" id="UP001209540"/>
    </source>
</evidence>
<comment type="caution">
    <text evidence="2">The sequence shown here is derived from an EMBL/GenBank/DDBJ whole genome shotgun (WGS) entry which is preliminary data.</text>
</comment>
<dbReference type="AlphaFoldDB" id="A0AAD5JT98"/>
<accession>A0AAD5JT98</accession>
<reference evidence="2" key="1">
    <citation type="journal article" date="2022" name="IScience">
        <title>Evolution of zygomycete secretomes and the origins of terrestrial fungal ecologies.</title>
        <authorList>
            <person name="Chang Y."/>
            <person name="Wang Y."/>
            <person name="Mondo S."/>
            <person name="Ahrendt S."/>
            <person name="Andreopoulos W."/>
            <person name="Barry K."/>
            <person name="Beard J."/>
            <person name="Benny G.L."/>
            <person name="Blankenship S."/>
            <person name="Bonito G."/>
            <person name="Cuomo C."/>
            <person name="Desiro A."/>
            <person name="Gervers K.A."/>
            <person name="Hundley H."/>
            <person name="Kuo A."/>
            <person name="LaButti K."/>
            <person name="Lang B.F."/>
            <person name="Lipzen A."/>
            <person name="O'Donnell K."/>
            <person name="Pangilinan J."/>
            <person name="Reynolds N."/>
            <person name="Sandor L."/>
            <person name="Smith M.E."/>
            <person name="Tsang A."/>
            <person name="Grigoriev I.V."/>
            <person name="Stajich J.E."/>
            <person name="Spatafora J.W."/>
        </authorList>
    </citation>
    <scope>NUCLEOTIDE SEQUENCE</scope>
    <source>
        <strain evidence="2">RSA 2281</strain>
    </source>
</reference>
<organism evidence="2 3">
    <name type="scientific">Phascolomyces articulosus</name>
    <dbReference type="NCBI Taxonomy" id="60185"/>
    <lineage>
        <taxon>Eukaryota</taxon>
        <taxon>Fungi</taxon>
        <taxon>Fungi incertae sedis</taxon>
        <taxon>Mucoromycota</taxon>
        <taxon>Mucoromycotina</taxon>
        <taxon>Mucoromycetes</taxon>
        <taxon>Mucorales</taxon>
        <taxon>Lichtheimiaceae</taxon>
        <taxon>Phascolomyces</taxon>
    </lineage>
</organism>
<dbReference type="Proteomes" id="UP001209540">
    <property type="component" value="Unassembled WGS sequence"/>
</dbReference>
<gene>
    <name evidence="2" type="ORF">BDA99DRAFT_443266</name>
</gene>
<protein>
    <submittedName>
        <fullName evidence="2">Catalysis At the Interface: the anatomy of A conformational change in A triglyceride lipase</fullName>
    </submittedName>
</protein>
<name>A0AAD5JT98_9FUNG</name>
<dbReference type="CDD" id="cd00519">
    <property type="entry name" value="Lipase_3"/>
    <property type="match status" value="1"/>
</dbReference>
<reference evidence="2" key="2">
    <citation type="submission" date="2023-02" db="EMBL/GenBank/DDBJ databases">
        <authorList>
            <consortium name="DOE Joint Genome Institute"/>
            <person name="Mondo S.J."/>
            <person name="Chang Y."/>
            <person name="Wang Y."/>
            <person name="Ahrendt S."/>
            <person name="Andreopoulos W."/>
            <person name="Barry K."/>
            <person name="Beard J."/>
            <person name="Benny G.L."/>
            <person name="Blankenship S."/>
            <person name="Bonito G."/>
            <person name="Cuomo C."/>
            <person name="Desiro A."/>
            <person name="Gervers K.A."/>
            <person name="Hundley H."/>
            <person name="Kuo A."/>
            <person name="LaButti K."/>
            <person name="Lang B.F."/>
            <person name="Lipzen A."/>
            <person name="O'Donnell K."/>
            <person name="Pangilinan J."/>
            <person name="Reynolds N."/>
            <person name="Sandor L."/>
            <person name="Smith M.W."/>
            <person name="Tsang A."/>
            <person name="Grigoriev I.V."/>
            <person name="Stajich J.E."/>
            <person name="Spatafora J.W."/>
        </authorList>
    </citation>
    <scope>NUCLEOTIDE SEQUENCE</scope>
    <source>
        <strain evidence="2">RSA 2281</strain>
    </source>
</reference>
<keyword evidence="3" id="KW-1185">Reference proteome</keyword>
<evidence type="ECO:0000259" key="1">
    <source>
        <dbReference type="Pfam" id="PF01764"/>
    </source>
</evidence>
<dbReference type="SUPFAM" id="SSF53474">
    <property type="entry name" value="alpha/beta-Hydrolases"/>
    <property type="match status" value="1"/>
</dbReference>
<proteinExistence type="predicted"/>